<keyword evidence="4" id="KW-1133">Transmembrane helix</keyword>
<dbReference type="GO" id="GO:0016491">
    <property type="term" value="F:oxidoreductase activity"/>
    <property type="evidence" value="ECO:0007669"/>
    <property type="project" value="UniProtKB-KW"/>
</dbReference>
<feature type="region of interest" description="Disordered" evidence="3">
    <location>
        <begin position="126"/>
        <end position="150"/>
    </location>
</feature>
<gene>
    <name evidence="5" type="ORF">DdX_05741</name>
</gene>
<evidence type="ECO:0000256" key="2">
    <source>
        <dbReference type="ARBA" id="ARBA00023002"/>
    </source>
</evidence>
<organism evidence="5 6">
    <name type="scientific">Ditylenchus destructor</name>
    <dbReference type="NCBI Taxonomy" id="166010"/>
    <lineage>
        <taxon>Eukaryota</taxon>
        <taxon>Metazoa</taxon>
        <taxon>Ecdysozoa</taxon>
        <taxon>Nematoda</taxon>
        <taxon>Chromadorea</taxon>
        <taxon>Rhabditida</taxon>
        <taxon>Tylenchina</taxon>
        <taxon>Tylenchomorpha</taxon>
        <taxon>Sphaerularioidea</taxon>
        <taxon>Anguinidae</taxon>
        <taxon>Anguininae</taxon>
        <taxon>Ditylenchus</taxon>
    </lineage>
</organism>
<reference evidence="5" key="1">
    <citation type="submission" date="2022-01" db="EMBL/GenBank/DDBJ databases">
        <title>Genome Sequence Resource for Two Populations of Ditylenchus destructor, the Migratory Endoparasitic Phytonematode.</title>
        <authorList>
            <person name="Zhang H."/>
            <person name="Lin R."/>
            <person name="Xie B."/>
        </authorList>
    </citation>
    <scope>NUCLEOTIDE SEQUENCE</scope>
    <source>
        <strain evidence="5">BazhouSP</strain>
    </source>
</reference>
<dbReference type="InterPro" id="IPR036291">
    <property type="entry name" value="NAD(P)-bd_dom_sf"/>
</dbReference>
<name>A0AAD4R6W6_9BILA</name>
<proteinExistence type="inferred from homology"/>
<accession>A0AAD4R6W6</accession>
<dbReference type="Proteomes" id="UP001201812">
    <property type="component" value="Unassembled WGS sequence"/>
</dbReference>
<protein>
    <submittedName>
        <fullName evidence="5">Very-long-chain 3-oxooacyl-coA reductase</fullName>
    </submittedName>
</protein>
<evidence type="ECO:0000256" key="1">
    <source>
        <dbReference type="ARBA" id="ARBA00006484"/>
    </source>
</evidence>
<dbReference type="PANTHER" id="PTHR43899">
    <property type="entry name" value="RH59310P"/>
    <property type="match status" value="1"/>
</dbReference>
<dbReference type="AlphaFoldDB" id="A0AAD4R6W6"/>
<dbReference type="Gene3D" id="3.40.50.720">
    <property type="entry name" value="NAD(P)-binding Rossmann-like Domain"/>
    <property type="match status" value="1"/>
</dbReference>
<dbReference type="InterPro" id="IPR051019">
    <property type="entry name" value="VLCFA-Steroid_DH"/>
</dbReference>
<evidence type="ECO:0000313" key="5">
    <source>
        <dbReference type="EMBL" id="KAI1720354.1"/>
    </source>
</evidence>
<feature type="transmembrane region" description="Helical" evidence="4">
    <location>
        <begin position="6"/>
        <end position="23"/>
    </location>
</feature>
<keyword evidence="2" id="KW-0560">Oxidoreductase</keyword>
<sequence>MVYEYLLTLAGYGALAFGIYKIFQSLYATIFPYLFAVPHDLQVLAGAKWAIVTGSTDGIGMAYAYELASKGFDLIIFIEEFHSTSAPLSMCFRKKKDKTSAATSASAIPGSMKGDMAATLSPVTVTSESKVGGRPKPLNPTNPQTDVTQNTVNDDSFATIQPSVKTAKRAKEIQRQGSISGKRKKQYKTFNAEDMSDFNKTMELAEQDPEFTCISGGEKVPKN</sequence>
<comment type="caution">
    <text evidence="5">The sequence shown here is derived from an EMBL/GenBank/DDBJ whole genome shotgun (WGS) entry which is preliminary data.</text>
</comment>
<evidence type="ECO:0000256" key="4">
    <source>
        <dbReference type="SAM" id="Phobius"/>
    </source>
</evidence>
<keyword evidence="4" id="KW-0812">Transmembrane</keyword>
<keyword evidence="4" id="KW-0472">Membrane</keyword>
<keyword evidence="6" id="KW-1185">Reference proteome</keyword>
<feature type="compositionally biased region" description="Polar residues" evidence="3">
    <location>
        <begin position="139"/>
        <end position="150"/>
    </location>
</feature>
<evidence type="ECO:0000256" key="3">
    <source>
        <dbReference type="SAM" id="MobiDB-lite"/>
    </source>
</evidence>
<dbReference type="SUPFAM" id="SSF51735">
    <property type="entry name" value="NAD(P)-binding Rossmann-fold domains"/>
    <property type="match status" value="1"/>
</dbReference>
<evidence type="ECO:0000313" key="6">
    <source>
        <dbReference type="Proteomes" id="UP001201812"/>
    </source>
</evidence>
<dbReference type="EMBL" id="JAKKPZ010000006">
    <property type="protein sequence ID" value="KAI1720354.1"/>
    <property type="molecule type" value="Genomic_DNA"/>
</dbReference>
<dbReference type="PANTHER" id="PTHR43899:SF13">
    <property type="entry name" value="RH59310P"/>
    <property type="match status" value="1"/>
</dbReference>
<comment type="similarity">
    <text evidence="1">Belongs to the short-chain dehydrogenases/reductases (SDR) family.</text>
</comment>